<evidence type="ECO:0008006" key="4">
    <source>
        <dbReference type="Google" id="ProtNLM"/>
    </source>
</evidence>
<sequence>MSRPPENAAPRFGRTPDVSDAAEARNLRERPRGRWAIRLWIGIAVLFFAGRIAPNLVTMVSVQEIHVPLEFATPIALPGMSAGLVGGGVVALPVSALATSTIVMVVLAHAVPIAGLIVCGIIALLSLRHVVPGEAFAAPMMRALHRLAWVAFATAAAYYVPLHLGANMTTRDLQITAEASSGVSLVTPLVAFVLVFALLAVLEIGRQVSLAGKRAQDELEGLI</sequence>
<name>A0A3N2B9W8_9MICO</name>
<keyword evidence="1" id="KW-0812">Transmembrane</keyword>
<proteinExistence type="predicted"/>
<feature type="transmembrane region" description="Helical" evidence="1">
    <location>
        <begin position="35"/>
        <end position="53"/>
    </location>
</feature>
<evidence type="ECO:0000313" key="2">
    <source>
        <dbReference type="EMBL" id="ROR72070.1"/>
    </source>
</evidence>
<evidence type="ECO:0000313" key="3">
    <source>
        <dbReference type="Proteomes" id="UP000280668"/>
    </source>
</evidence>
<comment type="caution">
    <text evidence="2">The sequence shown here is derived from an EMBL/GenBank/DDBJ whole genome shotgun (WGS) entry which is preliminary data.</text>
</comment>
<organism evidence="2 3">
    <name type="scientific">Bogoriella caseilytica</name>
    <dbReference type="NCBI Taxonomy" id="56055"/>
    <lineage>
        <taxon>Bacteria</taxon>
        <taxon>Bacillati</taxon>
        <taxon>Actinomycetota</taxon>
        <taxon>Actinomycetes</taxon>
        <taxon>Micrococcales</taxon>
        <taxon>Bogoriellaceae</taxon>
        <taxon>Bogoriella</taxon>
    </lineage>
</organism>
<dbReference type="EMBL" id="RKHK01000001">
    <property type="protein sequence ID" value="ROR72070.1"/>
    <property type="molecule type" value="Genomic_DNA"/>
</dbReference>
<gene>
    <name evidence="2" type="ORF">EDD31_0416</name>
</gene>
<dbReference type="AlphaFoldDB" id="A0A3N2B9W8"/>
<dbReference type="Proteomes" id="UP000280668">
    <property type="component" value="Unassembled WGS sequence"/>
</dbReference>
<keyword evidence="3" id="KW-1185">Reference proteome</keyword>
<feature type="transmembrane region" description="Helical" evidence="1">
    <location>
        <begin position="102"/>
        <end position="127"/>
    </location>
</feature>
<accession>A0A3N2B9W8</accession>
<reference evidence="2 3" key="1">
    <citation type="submission" date="2018-11" db="EMBL/GenBank/DDBJ databases">
        <title>Sequencing the genomes of 1000 actinobacteria strains.</title>
        <authorList>
            <person name="Klenk H.-P."/>
        </authorList>
    </citation>
    <scope>NUCLEOTIDE SEQUENCE [LARGE SCALE GENOMIC DNA]</scope>
    <source>
        <strain evidence="2 3">DSM 11294</strain>
    </source>
</reference>
<keyword evidence="1" id="KW-0472">Membrane</keyword>
<evidence type="ECO:0000256" key="1">
    <source>
        <dbReference type="SAM" id="Phobius"/>
    </source>
</evidence>
<protein>
    <recommendedName>
        <fullName evidence="4">DUF2975 domain-containing protein</fullName>
    </recommendedName>
</protein>
<feature type="transmembrane region" description="Helical" evidence="1">
    <location>
        <begin position="147"/>
        <end position="165"/>
    </location>
</feature>
<keyword evidence="1" id="KW-1133">Transmembrane helix</keyword>
<feature type="transmembrane region" description="Helical" evidence="1">
    <location>
        <begin position="185"/>
        <end position="204"/>
    </location>
</feature>